<dbReference type="GO" id="GO:0005739">
    <property type="term" value="C:mitochondrion"/>
    <property type="evidence" value="ECO:0007669"/>
    <property type="project" value="UniProtKB-SubCell"/>
</dbReference>
<dbReference type="GO" id="GO:0000281">
    <property type="term" value="P:mitotic cytokinesis"/>
    <property type="evidence" value="ECO:0007669"/>
    <property type="project" value="TreeGrafter"/>
</dbReference>
<evidence type="ECO:0000256" key="14">
    <source>
        <dbReference type="ARBA" id="ARBA00023306"/>
    </source>
</evidence>
<sequence>MIEFCTFRRMVIFIIGLIITSLIVLTIESFLTPSNGKYLHHPGSREENKSTAPCWQNEDYFIKQHCAPCSEFEKVSRHLPACVPTGFKEMVSCKISGDVYRSCDKVLWLEERNFFIFESCMACFGIIGAIIVSFRQKQLDQRMMQRIQQQISAGV</sequence>
<evidence type="ECO:0000256" key="6">
    <source>
        <dbReference type="ARBA" id="ARBA00022618"/>
    </source>
</evidence>
<dbReference type="GO" id="GO:0016020">
    <property type="term" value="C:membrane"/>
    <property type="evidence" value="ECO:0007669"/>
    <property type="project" value="UniProtKB-SubCell"/>
</dbReference>
<keyword evidence="10 17" id="KW-1133">Transmembrane helix</keyword>
<evidence type="ECO:0000256" key="13">
    <source>
        <dbReference type="ARBA" id="ARBA00023212"/>
    </source>
</evidence>
<evidence type="ECO:0000256" key="11">
    <source>
        <dbReference type="ARBA" id="ARBA00023128"/>
    </source>
</evidence>
<keyword evidence="19" id="KW-1185">Reference proteome</keyword>
<evidence type="ECO:0000256" key="7">
    <source>
        <dbReference type="ARBA" id="ARBA00022692"/>
    </source>
</evidence>
<keyword evidence="9" id="KW-0498">Mitosis</keyword>
<dbReference type="GO" id="GO:0030496">
    <property type="term" value="C:midbody"/>
    <property type="evidence" value="ECO:0007669"/>
    <property type="project" value="TreeGrafter"/>
</dbReference>
<keyword evidence="6" id="KW-0132">Cell division</keyword>
<dbReference type="FunFam" id="3.30.720.220:FF:000001">
    <property type="entry name" value="Jumping translocation breakpoint"/>
    <property type="match status" value="1"/>
</dbReference>
<dbReference type="Proteomes" id="UP000054359">
    <property type="component" value="Unassembled WGS sequence"/>
</dbReference>
<dbReference type="Pfam" id="PF05439">
    <property type="entry name" value="JTB"/>
    <property type="match status" value="1"/>
</dbReference>
<dbReference type="PANTHER" id="PTHR13041">
    <property type="entry name" value="JTB PROTEIN-RELATED"/>
    <property type="match status" value="1"/>
</dbReference>
<keyword evidence="11" id="KW-0496">Mitochondrion</keyword>
<dbReference type="OMA" id="TITRSCD"/>
<dbReference type="Gene3D" id="3.30.720.220">
    <property type="match status" value="1"/>
</dbReference>
<evidence type="ECO:0000256" key="17">
    <source>
        <dbReference type="SAM" id="Phobius"/>
    </source>
</evidence>
<evidence type="ECO:0000256" key="1">
    <source>
        <dbReference type="ARBA" id="ARBA00004173"/>
    </source>
</evidence>
<comment type="similarity">
    <text evidence="15">Belongs to the JTB family.</text>
</comment>
<accession>A0A087TWF2</accession>
<organism evidence="18 19">
    <name type="scientific">Stegodyphus mimosarum</name>
    <name type="common">African social velvet spider</name>
    <dbReference type="NCBI Taxonomy" id="407821"/>
    <lineage>
        <taxon>Eukaryota</taxon>
        <taxon>Metazoa</taxon>
        <taxon>Ecdysozoa</taxon>
        <taxon>Arthropoda</taxon>
        <taxon>Chelicerata</taxon>
        <taxon>Arachnida</taxon>
        <taxon>Araneae</taxon>
        <taxon>Araneomorphae</taxon>
        <taxon>Entelegynae</taxon>
        <taxon>Eresoidea</taxon>
        <taxon>Eresidae</taxon>
        <taxon>Stegodyphus</taxon>
    </lineage>
</organism>
<protein>
    <recommendedName>
        <fullName evidence="16">Protein JTB</fullName>
    </recommendedName>
</protein>
<evidence type="ECO:0000256" key="9">
    <source>
        <dbReference type="ARBA" id="ARBA00022776"/>
    </source>
</evidence>
<evidence type="ECO:0000256" key="2">
    <source>
        <dbReference type="ARBA" id="ARBA00004186"/>
    </source>
</evidence>
<feature type="non-terminal residue" evidence="18">
    <location>
        <position position="155"/>
    </location>
</feature>
<keyword evidence="13" id="KW-0206">Cytoskeleton</keyword>
<evidence type="ECO:0000256" key="16">
    <source>
        <dbReference type="ARBA" id="ARBA00068227"/>
    </source>
</evidence>
<proteinExistence type="inferred from homology"/>
<evidence type="ECO:0000313" key="19">
    <source>
        <dbReference type="Proteomes" id="UP000054359"/>
    </source>
</evidence>
<comment type="subcellular location">
    <subcellularLocation>
        <location evidence="3">Cytoplasm</location>
        <location evidence="3">Cytoskeleton</location>
        <location evidence="3">Microtubule organizing center</location>
        <location evidence="3">Centrosome</location>
    </subcellularLocation>
    <subcellularLocation>
        <location evidence="2">Cytoplasm</location>
        <location evidence="2">Cytoskeleton</location>
        <location evidence="2">Spindle</location>
    </subcellularLocation>
    <subcellularLocation>
        <location evidence="4">Membrane</location>
        <topology evidence="4">Single-pass type I membrane protein</topology>
    </subcellularLocation>
    <subcellularLocation>
        <location evidence="1">Mitochondrion</location>
    </subcellularLocation>
</comment>
<keyword evidence="12 17" id="KW-0472">Membrane</keyword>
<evidence type="ECO:0000256" key="4">
    <source>
        <dbReference type="ARBA" id="ARBA00004479"/>
    </source>
</evidence>
<evidence type="ECO:0000256" key="5">
    <source>
        <dbReference type="ARBA" id="ARBA00022490"/>
    </source>
</evidence>
<dbReference type="GO" id="GO:0005813">
    <property type="term" value="C:centrosome"/>
    <property type="evidence" value="ECO:0007669"/>
    <property type="project" value="UniProtKB-SubCell"/>
</dbReference>
<dbReference type="EMBL" id="KK117069">
    <property type="protein sequence ID" value="KFM69441.1"/>
    <property type="molecule type" value="Genomic_DNA"/>
</dbReference>
<keyword evidence="8" id="KW-0732">Signal</keyword>
<evidence type="ECO:0000256" key="10">
    <source>
        <dbReference type="ARBA" id="ARBA00022989"/>
    </source>
</evidence>
<dbReference type="OrthoDB" id="5971907at2759"/>
<gene>
    <name evidence="18" type="ORF">X975_22560</name>
</gene>
<evidence type="ECO:0000256" key="12">
    <source>
        <dbReference type="ARBA" id="ARBA00023136"/>
    </source>
</evidence>
<feature type="transmembrane region" description="Helical" evidence="17">
    <location>
        <begin position="12"/>
        <end position="31"/>
    </location>
</feature>
<dbReference type="PANTHER" id="PTHR13041:SF3">
    <property type="entry name" value="PROTEIN JTB"/>
    <property type="match status" value="1"/>
</dbReference>
<keyword evidence="5" id="KW-0963">Cytoplasm</keyword>
<keyword evidence="7 17" id="KW-0812">Transmembrane</keyword>
<evidence type="ECO:0000256" key="3">
    <source>
        <dbReference type="ARBA" id="ARBA00004300"/>
    </source>
</evidence>
<reference evidence="18 19" key="1">
    <citation type="submission" date="2013-11" db="EMBL/GenBank/DDBJ databases">
        <title>Genome sequencing of Stegodyphus mimosarum.</title>
        <authorList>
            <person name="Bechsgaard J."/>
        </authorList>
    </citation>
    <scope>NUCLEOTIDE SEQUENCE [LARGE SCALE GENOMIC DNA]</scope>
</reference>
<dbReference type="AlphaFoldDB" id="A0A087TWF2"/>
<dbReference type="GO" id="GO:0005819">
    <property type="term" value="C:spindle"/>
    <property type="evidence" value="ECO:0007669"/>
    <property type="project" value="UniProtKB-SubCell"/>
</dbReference>
<keyword evidence="14" id="KW-0131">Cell cycle</keyword>
<evidence type="ECO:0000256" key="15">
    <source>
        <dbReference type="ARBA" id="ARBA00060886"/>
    </source>
</evidence>
<dbReference type="InterPro" id="IPR008657">
    <property type="entry name" value="JTB"/>
</dbReference>
<evidence type="ECO:0000256" key="8">
    <source>
        <dbReference type="ARBA" id="ARBA00022729"/>
    </source>
</evidence>
<evidence type="ECO:0000313" key="18">
    <source>
        <dbReference type="EMBL" id="KFM69441.1"/>
    </source>
</evidence>
<feature type="transmembrane region" description="Helical" evidence="17">
    <location>
        <begin position="114"/>
        <end position="134"/>
    </location>
</feature>
<name>A0A087TWF2_STEMI</name>